<dbReference type="SUPFAM" id="SSF54523">
    <property type="entry name" value="Pili subunits"/>
    <property type="match status" value="1"/>
</dbReference>
<comment type="similarity">
    <text evidence="9">Belongs to the GSP H family.</text>
</comment>
<proteinExistence type="inferred from homology"/>
<protein>
    <recommendedName>
        <fullName evidence="2">Type II secretion system protein H</fullName>
    </recommendedName>
    <alternativeName>
        <fullName evidence="10">General secretion pathway protein H</fullName>
    </alternativeName>
</protein>
<keyword evidence="3" id="KW-1003">Cell membrane</keyword>
<dbReference type="PROSITE" id="PS00409">
    <property type="entry name" value="PROKAR_NTER_METHYL"/>
    <property type="match status" value="1"/>
</dbReference>
<evidence type="ECO:0000259" key="11">
    <source>
        <dbReference type="Pfam" id="PF12019"/>
    </source>
</evidence>
<comment type="subcellular location">
    <subcellularLocation>
        <location evidence="1">Cell inner membrane</location>
        <topology evidence="1">Single-pass membrane protein</topology>
    </subcellularLocation>
</comment>
<keyword evidence="5" id="KW-0997">Cell inner membrane</keyword>
<evidence type="ECO:0000256" key="7">
    <source>
        <dbReference type="ARBA" id="ARBA00022989"/>
    </source>
</evidence>
<keyword evidence="4" id="KW-0488">Methylation</keyword>
<evidence type="ECO:0000256" key="4">
    <source>
        <dbReference type="ARBA" id="ARBA00022481"/>
    </source>
</evidence>
<dbReference type="InterPro" id="IPR022346">
    <property type="entry name" value="T2SS_GspH"/>
</dbReference>
<feature type="domain" description="General secretion pathway GspH" evidence="11">
    <location>
        <begin position="45"/>
        <end position="180"/>
    </location>
</feature>
<evidence type="ECO:0000256" key="10">
    <source>
        <dbReference type="ARBA" id="ARBA00030775"/>
    </source>
</evidence>
<evidence type="ECO:0000256" key="1">
    <source>
        <dbReference type="ARBA" id="ARBA00004377"/>
    </source>
</evidence>
<dbReference type="NCBIfam" id="TIGR02532">
    <property type="entry name" value="IV_pilin_GFxxxE"/>
    <property type="match status" value="1"/>
</dbReference>
<dbReference type="Pfam" id="PF12019">
    <property type="entry name" value="GspH"/>
    <property type="match status" value="1"/>
</dbReference>
<organism evidence="12 13">
    <name type="scientific">Pelomonas caseinilytica</name>
    <dbReference type="NCBI Taxonomy" id="2906763"/>
    <lineage>
        <taxon>Bacteria</taxon>
        <taxon>Pseudomonadati</taxon>
        <taxon>Pseudomonadota</taxon>
        <taxon>Betaproteobacteria</taxon>
        <taxon>Burkholderiales</taxon>
        <taxon>Sphaerotilaceae</taxon>
        <taxon>Roseateles</taxon>
    </lineage>
</organism>
<evidence type="ECO:0000313" key="12">
    <source>
        <dbReference type="EMBL" id="MCE4537630.1"/>
    </source>
</evidence>
<reference evidence="12 13" key="1">
    <citation type="submission" date="2021-12" db="EMBL/GenBank/DDBJ databases">
        <title>Genome seq of p7.</title>
        <authorList>
            <person name="Seo T."/>
        </authorList>
    </citation>
    <scope>NUCLEOTIDE SEQUENCE [LARGE SCALE GENOMIC DNA]</scope>
    <source>
        <strain evidence="12 13">P7</strain>
    </source>
</reference>
<evidence type="ECO:0000256" key="5">
    <source>
        <dbReference type="ARBA" id="ARBA00022519"/>
    </source>
</evidence>
<dbReference type="RefSeq" id="WP_233391671.1">
    <property type="nucleotide sequence ID" value="NZ_JAJTWT010000003.1"/>
</dbReference>
<evidence type="ECO:0000256" key="6">
    <source>
        <dbReference type="ARBA" id="ARBA00022692"/>
    </source>
</evidence>
<keyword evidence="7" id="KW-1133">Transmembrane helix</keyword>
<keyword evidence="13" id="KW-1185">Reference proteome</keyword>
<evidence type="ECO:0000256" key="8">
    <source>
        <dbReference type="ARBA" id="ARBA00023136"/>
    </source>
</evidence>
<sequence>MLNAPDRGFSLVELLVAVSVLAVLMAMAVPNFTTWIRNARVRTVAEALQASIRLAQAEAQRRNQSVVLFRTSSKECLTTSTADAAGMQWQIRSVPNPLMTDDVPEAIQCGVLTDVSTGVKISTSTQAAALCFAGDGRQTTLTNPAAIGQDCTANAITFRVEPTTGGAENRPLQLDVSLSGAVRMCDPGKAKSAPDGCR</sequence>
<evidence type="ECO:0000256" key="9">
    <source>
        <dbReference type="ARBA" id="ARBA00025772"/>
    </source>
</evidence>
<comment type="caution">
    <text evidence="12">The sequence shown here is derived from an EMBL/GenBank/DDBJ whole genome shotgun (WGS) entry which is preliminary data.</text>
</comment>
<evidence type="ECO:0000256" key="2">
    <source>
        <dbReference type="ARBA" id="ARBA00021549"/>
    </source>
</evidence>
<dbReference type="Proteomes" id="UP001201463">
    <property type="component" value="Unassembled WGS sequence"/>
</dbReference>
<dbReference type="EMBL" id="JAJTWT010000003">
    <property type="protein sequence ID" value="MCE4537630.1"/>
    <property type="molecule type" value="Genomic_DNA"/>
</dbReference>
<dbReference type="InterPro" id="IPR045584">
    <property type="entry name" value="Pilin-like"/>
</dbReference>
<keyword evidence="8" id="KW-0472">Membrane</keyword>
<accession>A0ABS8XK77</accession>
<gene>
    <name evidence="12" type="ORF">LXT12_10245</name>
</gene>
<dbReference type="Pfam" id="PF07963">
    <property type="entry name" value="N_methyl"/>
    <property type="match status" value="1"/>
</dbReference>
<evidence type="ECO:0000256" key="3">
    <source>
        <dbReference type="ARBA" id="ARBA00022475"/>
    </source>
</evidence>
<evidence type="ECO:0000313" key="13">
    <source>
        <dbReference type="Proteomes" id="UP001201463"/>
    </source>
</evidence>
<dbReference type="InterPro" id="IPR012902">
    <property type="entry name" value="N_methyl_site"/>
</dbReference>
<keyword evidence="6" id="KW-0812">Transmembrane</keyword>
<name>A0ABS8XK77_9BURK</name>
<dbReference type="Gene3D" id="3.30.700.10">
    <property type="entry name" value="Glycoprotein, Type 4 Pilin"/>
    <property type="match status" value="1"/>
</dbReference>